<sequence length="205" mass="22271">MGTIDTGIAAAAALFSGVAAMAAYKTAKEANRTSASVAQIERDRWHKEMTPQVEVRFDDSRGYPELLVQFLGPAPLMRIEAALRIRDDKERSGSQIGGGPTAQQVADVIWGPYRFRPGVDGADALGRAVAPVALLHHGHTRFALEPTLAPSWYASTQTWRAEHDGKQLRLWVQCSAEGHKPWLLSADVSTATSGLTQLQRRVVAS</sequence>
<feature type="signal peptide" evidence="1">
    <location>
        <begin position="1"/>
        <end position="22"/>
    </location>
</feature>
<keyword evidence="3" id="KW-1185">Reference proteome</keyword>
<keyword evidence="1" id="KW-0732">Signal</keyword>
<feature type="chain" id="PRO_5038752606" evidence="1">
    <location>
        <begin position="23"/>
        <end position="205"/>
    </location>
</feature>
<dbReference type="RefSeq" id="WP_156693713.1">
    <property type="nucleotide sequence ID" value="NZ_CP034279.1"/>
</dbReference>
<dbReference type="OrthoDB" id="3436922at2"/>
<protein>
    <submittedName>
        <fullName evidence="2">Uncharacterized protein</fullName>
    </submittedName>
</protein>
<evidence type="ECO:0000313" key="3">
    <source>
        <dbReference type="Proteomes" id="UP000422572"/>
    </source>
</evidence>
<accession>A0A6I6F7R6</accession>
<gene>
    <name evidence="2" type="ORF">EIZ62_18410</name>
</gene>
<organism evidence="2 3">
    <name type="scientific">Streptomyces ficellus</name>
    <dbReference type="NCBI Taxonomy" id="1977088"/>
    <lineage>
        <taxon>Bacteria</taxon>
        <taxon>Bacillati</taxon>
        <taxon>Actinomycetota</taxon>
        <taxon>Actinomycetes</taxon>
        <taxon>Kitasatosporales</taxon>
        <taxon>Streptomycetaceae</taxon>
        <taxon>Streptomyces</taxon>
    </lineage>
</organism>
<evidence type="ECO:0000313" key="2">
    <source>
        <dbReference type="EMBL" id="QGV79983.1"/>
    </source>
</evidence>
<dbReference type="EMBL" id="CP034279">
    <property type="protein sequence ID" value="QGV79983.1"/>
    <property type="molecule type" value="Genomic_DNA"/>
</dbReference>
<reference evidence="2 3" key="1">
    <citation type="submission" date="2018-12" db="EMBL/GenBank/DDBJ databases">
        <title>Complete genome sequence of Streptomyces ficellus NRRL8067, the producer of ficellomycin, feldamycin and nojirimycin.</title>
        <authorList>
            <person name="Zhang H."/>
            <person name="Yue R."/>
            <person name="Liu Y."/>
            <person name="Li M."/>
            <person name="Mu H."/>
            <person name="Zhang J."/>
        </authorList>
    </citation>
    <scope>NUCLEOTIDE SEQUENCE [LARGE SCALE GENOMIC DNA]</scope>
    <source>
        <strain evidence="2 3">NRRL 8067</strain>
    </source>
</reference>
<proteinExistence type="predicted"/>
<evidence type="ECO:0000256" key="1">
    <source>
        <dbReference type="SAM" id="SignalP"/>
    </source>
</evidence>
<name>A0A6I6F7R6_9ACTN</name>
<dbReference type="AlphaFoldDB" id="A0A6I6F7R6"/>
<dbReference type="Proteomes" id="UP000422572">
    <property type="component" value="Chromosome"/>
</dbReference>
<dbReference type="KEGG" id="sfic:EIZ62_18410"/>